<sequence length="374" mass="41395">MLRSEPTSSTGFTPAPPGERTIRVSPLCLGGTIFGDQWTGWLGSAMGFEESCKLLDTYHEAGGNFIDLASNYQGKSLADLSEMIVGEWMEKRGIRDEIVIATKYSTFSLNNKENSFSGVPINYAGNSRKNLRLTVEASLKKLRTDYIDLLYVHWWDYSASIPEVMLSLNDLVKSGKVLYLGISDTPAWIVAQANEFARQNALTPFAIYQGNWNVGKRDMERDIIPMCRANGMSVAAWGVLGQGKFKSPDELKDQAYWRDGVPPTEAELAVSHVLQEVADELGEGIRPANVAMAWARHVVADIFPIVGISKPEYLQSNIEAILTGTQIQKLNNATPFAWGFPFDLFGRDPHYLPGGKPESYGMKSAGHVKFTKMP</sequence>
<dbReference type="PANTHER" id="PTHR43364:SF7">
    <property type="entry name" value="NADP-DEPENDENT OXIDOREDUCTASE DOMAIN-CONTAINING PROTEIN-RELATED"/>
    <property type="match status" value="1"/>
</dbReference>
<evidence type="ECO:0000256" key="2">
    <source>
        <dbReference type="ARBA" id="ARBA00038157"/>
    </source>
</evidence>
<organism evidence="4 5">
    <name type="scientific">Cryptococcus amylolentus CBS 6273</name>
    <dbReference type="NCBI Taxonomy" id="1296118"/>
    <lineage>
        <taxon>Eukaryota</taxon>
        <taxon>Fungi</taxon>
        <taxon>Dikarya</taxon>
        <taxon>Basidiomycota</taxon>
        <taxon>Agaricomycotina</taxon>
        <taxon>Tremellomycetes</taxon>
        <taxon>Tremellales</taxon>
        <taxon>Cryptococcaceae</taxon>
        <taxon>Cryptococcus</taxon>
    </lineage>
</organism>
<dbReference type="Proteomes" id="UP000095149">
    <property type="component" value="Unassembled WGS sequence"/>
</dbReference>
<dbReference type="SUPFAM" id="SSF51430">
    <property type="entry name" value="NAD(P)-linked oxidoreductase"/>
    <property type="match status" value="1"/>
</dbReference>
<dbReference type="Pfam" id="PF00248">
    <property type="entry name" value="Aldo_ket_red"/>
    <property type="match status" value="1"/>
</dbReference>
<keyword evidence="1" id="KW-0521">NADP</keyword>
<name>A0A1E3KFY1_9TREE</name>
<dbReference type="PANTHER" id="PTHR43364">
    <property type="entry name" value="NADH-SPECIFIC METHYLGLYOXAL REDUCTASE-RELATED"/>
    <property type="match status" value="1"/>
</dbReference>
<comment type="caution">
    <text evidence="4">The sequence shown here is derived from an EMBL/GenBank/DDBJ whole genome shotgun (WGS) entry which is preliminary data.</text>
</comment>
<dbReference type="InterPro" id="IPR023210">
    <property type="entry name" value="NADP_OxRdtase_dom"/>
</dbReference>
<dbReference type="AlphaFoldDB" id="A0A1E3KFY1"/>
<evidence type="ECO:0000256" key="1">
    <source>
        <dbReference type="ARBA" id="ARBA00022857"/>
    </source>
</evidence>
<feature type="domain" description="NADP-dependent oxidoreductase" evidence="3">
    <location>
        <begin position="26"/>
        <end position="330"/>
    </location>
</feature>
<reference evidence="4 5" key="1">
    <citation type="submission" date="2016-06" db="EMBL/GenBank/DDBJ databases">
        <title>Evolution of pathogenesis and genome organization in the Tremellales.</title>
        <authorList>
            <person name="Cuomo C."/>
            <person name="Litvintseva A."/>
            <person name="Heitman J."/>
            <person name="Chen Y."/>
            <person name="Sun S."/>
            <person name="Springer D."/>
            <person name="Dromer F."/>
            <person name="Young S."/>
            <person name="Zeng Q."/>
            <person name="Chapman S."/>
            <person name="Gujja S."/>
            <person name="Saif S."/>
            <person name="Birren B."/>
        </authorList>
    </citation>
    <scope>NUCLEOTIDE SEQUENCE [LARGE SCALE GENOMIC DNA]</scope>
    <source>
        <strain evidence="4 5">CBS 6273</strain>
    </source>
</reference>
<dbReference type="InterPro" id="IPR050523">
    <property type="entry name" value="AKR_Detox_Biosynth"/>
</dbReference>
<gene>
    <name evidence="4" type="ORF">I350_00785</name>
</gene>
<comment type="similarity">
    <text evidence="2">Belongs to the aldo/keto reductase family. Aldo/keto reductase 2 subfamily.</text>
</comment>
<protein>
    <recommendedName>
        <fullName evidence="3">NADP-dependent oxidoreductase domain-containing protein</fullName>
    </recommendedName>
</protein>
<dbReference type="EMBL" id="MEKH01000001">
    <property type="protein sequence ID" value="ODO12001.1"/>
    <property type="molecule type" value="Genomic_DNA"/>
</dbReference>
<evidence type="ECO:0000313" key="4">
    <source>
        <dbReference type="EMBL" id="ODO12001.1"/>
    </source>
</evidence>
<dbReference type="Gene3D" id="3.20.20.100">
    <property type="entry name" value="NADP-dependent oxidoreductase domain"/>
    <property type="match status" value="1"/>
</dbReference>
<evidence type="ECO:0000313" key="5">
    <source>
        <dbReference type="Proteomes" id="UP000095149"/>
    </source>
</evidence>
<accession>A0A1E3KFY1</accession>
<proteinExistence type="inferred from homology"/>
<dbReference type="InterPro" id="IPR036812">
    <property type="entry name" value="NAD(P)_OxRdtase_dom_sf"/>
</dbReference>
<evidence type="ECO:0000259" key="3">
    <source>
        <dbReference type="Pfam" id="PF00248"/>
    </source>
</evidence>